<name>A0A173MIB9_9BACT</name>
<gene>
    <name evidence="2" type="ORF">SAMN05421788_102137</name>
</gene>
<dbReference type="SUPFAM" id="SSF54909">
    <property type="entry name" value="Dimeric alpha+beta barrel"/>
    <property type="match status" value="1"/>
</dbReference>
<dbReference type="EMBL" id="FTOR01000002">
    <property type="protein sequence ID" value="SIS92722.1"/>
    <property type="molecule type" value="Genomic_DNA"/>
</dbReference>
<dbReference type="InterPro" id="IPR050744">
    <property type="entry name" value="AI-2_Isomerase_LsrG"/>
</dbReference>
<dbReference type="InterPro" id="IPR007138">
    <property type="entry name" value="ABM_dom"/>
</dbReference>
<keyword evidence="3" id="KW-1185">Reference proteome</keyword>
<keyword evidence="2" id="KW-0503">Monooxygenase</keyword>
<dbReference type="Gene3D" id="3.30.70.100">
    <property type="match status" value="1"/>
</dbReference>
<evidence type="ECO:0000313" key="2">
    <source>
        <dbReference type="EMBL" id="SIS92722.1"/>
    </source>
</evidence>
<dbReference type="InterPro" id="IPR011008">
    <property type="entry name" value="Dimeric_a/b-barrel"/>
</dbReference>
<dbReference type="PANTHER" id="PTHR33336">
    <property type="entry name" value="QUINOL MONOOXYGENASE YGIN-RELATED"/>
    <property type="match status" value="1"/>
</dbReference>
<evidence type="ECO:0000259" key="1">
    <source>
        <dbReference type="PROSITE" id="PS51725"/>
    </source>
</evidence>
<dbReference type="AlphaFoldDB" id="A0A173MIB9"/>
<feature type="domain" description="ABM" evidence="1">
    <location>
        <begin position="6"/>
        <end position="98"/>
    </location>
</feature>
<proteinExistence type="predicted"/>
<keyword evidence="2" id="KW-0560">Oxidoreductase</keyword>
<dbReference type="Proteomes" id="UP000186917">
    <property type="component" value="Unassembled WGS sequence"/>
</dbReference>
<organism evidence="2 3">
    <name type="scientific">Filimonas lacunae</name>
    <dbReference type="NCBI Taxonomy" id="477680"/>
    <lineage>
        <taxon>Bacteria</taxon>
        <taxon>Pseudomonadati</taxon>
        <taxon>Bacteroidota</taxon>
        <taxon>Chitinophagia</taxon>
        <taxon>Chitinophagales</taxon>
        <taxon>Chitinophagaceae</taxon>
        <taxon>Filimonas</taxon>
    </lineage>
</organism>
<dbReference type="RefSeq" id="WP_076377674.1">
    <property type="nucleotide sequence ID" value="NZ_AP017422.1"/>
</dbReference>
<dbReference type="PROSITE" id="PS51725">
    <property type="entry name" value="ABM"/>
    <property type="match status" value="1"/>
</dbReference>
<protein>
    <submittedName>
        <fullName evidence="2">Quinol monooxygenase YgiN</fullName>
    </submittedName>
</protein>
<sequence length="100" mass="11211">MITIPVYTFAKWQVKEGQLDTVLGLLAEVGQKSAAEKGNLFYKVHQSNTDANTLVLFEGYVDEEAVQEHRNAPYFQNIVVGQIVPLLESREVILASEVLF</sequence>
<reference evidence="3" key="1">
    <citation type="submission" date="2017-01" db="EMBL/GenBank/DDBJ databases">
        <authorList>
            <person name="Varghese N."/>
            <person name="Submissions S."/>
        </authorList>
    </citation>
    <scope>NUCLEOTIDE SEQUENCE [LARGE SCALE GENOMIC DNA]</scope>
    <source>
        <strain evidence="3">DSM 21054</strain>
    </source>
</reference>
<dbReference type="KEGG" id="fln:FLA_3263"/>
<dbReference type="PANTHER" id="PTHR33336:SF3">
    <property type="entry name" value="ABM DOMAIN-CONTAINING PROTEIN"/>
    <property type="match status" value="1"/>
</dbReference>
<dbReference type="Pfam" id="PF03992">
    <property type="entry name" value="ABM"/>
    <property type="match status" value="1"/>
</dbReference>
<evidence type="ECO:0000313" key="3">
    <source>
        <dbReference type="Proteomes" id="UP000186917"/>
    </source>
</evidence>
<dbReference type="GO" id="GO:0004497">
    <property type="term" value="F:monooxygenase activity"/>
    <property type="evidence" value="ECO:0007669"/>
    <property type="project" value="UniProtKB-KW"/>
</dbReference>
<accession>A0A173MIB9</accession>
<dbReference type="STRING" id="477680.SAMN05421788_102137"/>
<dbReference type="GO" id="GO:0005829">
    <property type="term" value="C:cytosol"/>
    <property type="evidence" value="ECO:0007669"/>
    <property type="project" value="TreeGrafter"/>
</dbReference>
<dbReference type="OrthoDB" id="964493at2"/>